<accession>A0A0S2I0B2</accession>
<evidence type="ECO:0000313" key="1">
    <source>
        <dbReference type="EMBL" id="ALO15775.1"/>
    </source>
</evidence>
<evidence type="ECO:0000313" key="2">
    <source>
        <dbReference type="Proteomes" id="UP000064893"/>
    </source>
</evidence>
<dbReference type="AlphaFoldDB" id="A0A0S2I0B2"/>
<dbReference type="KEGG" id="blq:L21SP5_02142"/>
<dbReference type="InterPro" id="IPR014729">
    <property type="entry name" value="Rossmann-like_a/b/a_fold"/>
</dbReference>
<dbReference type="EMBL" id="CP013118">
    <property type="protein sequence ID" value="ALO15775.1"/>
    <property type="molecule type" value="Genomic_DNA"/>
</dbReference>
<gene>
    <name evidence="1" type="ORF">L21SP5_02142</name>
</gene>
<protein>
    <submittedName>
        <fullName evidence="1">Asparagine synthase (Glutamine-hydrolyzing)</fullName>
    </submittedName>
</protein>
<dbReference type="InterPro" id="IPR029055">
    <property type="entry name" value="Ntn_hydrolases_N"/>
</dbReference>
<dbReference type="Proteomes" id="UP000064893">
    <property type="component" value="Chromosome"/>
</dbReference>
<proteinExistence type="predicted"/>
<dbReference type="STRING" id="1307839.L21SP5_02142"/>
<dbReference type="SUPFAM" id="SSF52402">
    <property type="entry name" value="Adenine nucleotide alpha hydrolases-like"/>
    <property type="match status" value="1"/>
</dbReference>
<keyword evidence="2" id="KW-1185">Reference proteome</keyword>
<dbReference type="Gene3D" id="3.40.50.620">
    <property type="entry name" value="HUPs"/>
    <property type="match status" value="1"/>
</dbReference>
<reference evidence="1 2" key="1">
    <citation type="submission" date="2015-11" db="EMBL/GenBank/DDBJ databases">
        <title>Description and complete genome sequence of a novel strain predominating in hypersaline microbial mats and representing a new family of the Bacteriodetes phylum.</title>
        <authorList>
            <person name="Spring S."/>
            <person name="Bunk B."/>
            <person name="Sproer C."/>
            <person name="Klenk H.-P."/>
        </authorList>
    </citation>
    <scope>NUCLEOTIDE SEQUENCE [LARGE SCALE GENOMIC DNA]</scope>
    <source>
        <strain evidence="1 2">L21-Spi-D4</strain>
    </source>
</reference>
<name>A0A0S2I0B2_9BACT</name>
<sequence length="578" mass="67115">MGAFYLTKKQLIKDHGIPTVFQKMGFEKPILFETNRYHIVFFERILARGRDYYTSGQSAVLLDGMVVYRQQDTAASLKTILEDHIQNRLQTGELTGQFTLILIHNDQVEIIRDATGVASVFTLDNYVFASSFLSLCEIAPRLTVNRNALIENMLSGALVGPDTLFSEIKRMEKDGTFPGLRFQNLCRPEYSLKSANRNKLITGQLDELDAYFYALRPMVEKQGLTIGLTGGFDSRLLMALAERHYSNIHYFTHWRKTLTKEVVVAKALSKFANRPLTMHSVTPPLEMTEIQAKDNLEKAFYHCDGQIRTQLYWHEAYNTLDYIKEIYQQTGLGFHGIGGEQYRNYERMIRPYWSFDAWLKNDILYRYSNNVFKSKKHEKTFYKWYSNKIQARLGIGEKKYVKRIHVKRYHNEVYNQSNRAVRLTLENKAVFFTGPFIESRVSTRAYEAAPYLGMGLDFQAALIHKLNPKLAAIESDYGYNFSEGESLKSKIMGSAKEIMPKKQFYQLYHQIRKTRNDSFYAAYVNTFPFMKKIDTHLNEVLPALDLNQLKQCRDTGWQLIALGYLLDQFSHKVTTQNE</sequence>
<organism evidence="1 2">
    <name type="scientific">Salinivirga cyanobacteriivorans</name>
    <dbReference type="NCBI Taxonomy" id="1307839"/>
    <lineage>
        <taxon>Bacteria</taxon>
        <taxon>Pseudomonadati</taxon>
        <taxon>Bacteroidota</taxon>
        <taxon>Bacteroidia</taxon>
        <taxon>Bacteroidales</taxon>
        <taxon>Salinivirgaceae</taxon>
        <taxon>Salinivirga</taxon>
    </lineage>
</organism>
<dbReference type="SUPFAM" id="SSF56235">
    <property type="entry name" value="N-terminal nucleophile aminohydrolases (Ntn hydrolases)"/>
    <property type="match status" value="1"/>
</dbReference>